<dbReference type="GO" id="GO:0006364">
    <property type="term" value="P:rRNA processing"/>
    <property type="evidence" value="ECO:0007669"/>
    <property type="project" value="TreeGrafter"/>
</dbReference>
<organism evidence="4 5">
    <name type="scientific">Thelohanellus kitauei</name>
    <name type="common">Myxosporean</name>
    <dbReference type="NCBI Taxonomy" id="669202"/>
    <lineage>
        <taxon>Eukaryota</taxon>
        <taxon>Metazoa</taxon>
        <taxon>Cnidaria</taxon>
        <taxon>Myxozoa</taxon>
        <taxon>Myxosporea</taxon>
        <taxon>Bivalvulida</taxon>
        <taxon>Platysporina</taxon>
        <taxon>Myxobolidae</taxon>
        <taxon>Thelohanellus</taxon>
    </lineage>
</organism>
<feature type="coiled-coil region" evidence="2">
    <location>
        <begin position="203"/>
        <end position="230"/>
    </location>
</feature>
<comment type="similarity">
    <text evidence="1">Belongs to the RRP7 family.</text>
</comment>
<accession>A0A0C2JGG3</accession>
<dbReference type="OrthoDB" id="5390at2759"/>
<dbReference type="GO" id="GO:0000028">
    <property type="term" value="P:ribosomal small subunit assembly"/>
    <property type="evidence" value="ECO:0007669"/>
    <property type="project" value="TreeGrafter"/>
</dbReference>
<dbReference type="GO" id="GO:0034456">
    <property type="term" value="C:UTP-C complex"/>
    <property type="evidence" value="ECO:0007669"/>
    <property type="project" value="TreeGrafter"/>
</dbReference>
<evidence type="ECO:0000313" key="5">
    <source>
        <dbReference type="Proteomes" id="UP000031668"/>
    </source>
</evidence>
<gene>
    <name evidence="4" type="ORF">RF11_06761</name>
</gene>
<dbReference type="Gene3D" id="6.10.250.1770">
    <property type="match status" value="1"/>
</dbReference>
<reference evidence="4 5" key="1">
    <citation type="journal article" date="2014" name="Genome Biol. Evol.">
        <title>The genome of the myxosporean Thelohanellus kitauei shows adaptations to nutrient acquisition within its fish host.</title>
        <authorList>
            <person name="Yang Y."/>
            <person name="Xiong J."/>
            <person name="Zhou Z."/>
            <person name="Huo F."/>
            <person name="Miao W."/>
            <person name="Ran C."/>
            <person name="Liu Y."/>
            <person name="Zhang J."/>
            <person name="Feng J."/>
            <person name="Wang M."/>
            <person name="Wang M."/>
            <person name="Wang L."/>
            <person name="Yao B."/>
        </authorList>
    </citation>
    <scope>NUCLEOTIDE SEQUENCE [LARGE SCALE GENOMIC DNA]</scope>
    <source>
        <strain evidence="4">Wuqing</strain>
    </source>
</reference>
<proteinExistence type="inferred from homology"/>
<comment type="caution">
    <text evidence="4">The sequence shown here is derived from an EMBL/GenBank/DDBJ whole genome shotgun (WGS) entry which is preliminary data.</text>
</comment>
<dbReference type="PANTHER" id="PTHR13191">
    <property type="entry name" value="RIBOSOMAL RNA PROCESSING PROTEIN 7-RELATED"/>
    <property type="match status" value="1"/>
</dbReference>
<dbReference type="Pfam" id="PF12923">
    <property type="entry name" value="RRP7"/>
    <property type="match status" value="1"/>
</dbReference>
<evidence type="ECO:0000313" key="4">
    <source>
        <dbReference type="EMBL" id="KII68318.1"/>
    </source>
</evidence>
<keyword evidence="2" id="KW-0175">Coiled coil</keyword>
<evidence type="ECO:0000259" key="3">
    <source>
        <dbReference type="Pfam" id="PF12923"/>
    </source>
</evidence>
<dbReference type="InterPro" id="IPR024326">
    <property type="entry name" value="RRP7_C"/>
</dbReference>
<dbReference type="PANTHER" id="PTHR13191:SF0">
    <property type="entry name" value="RIBOSOMAL RNA-PROCESSING PROTEIN 7 HOMOLOG A-RELATED"/>
    <property type="match status" value="1"/>
</dbReference>
<feature type="domain" description="Ribosomal RNA-processing protein 7 C-terminal" evidence="3">
    <location>
        <begin position="153"/>
        <end position="235"/>
    </location>
</feature>
<keyword evidence="5" id="KW-1185">Reference proteome</keyword>
<dbReference type="Proteomes" id="UP000031668">
    <property type="component" value="Unassembled WGS sequence"/>
</dbReference>
<evidence type="ECO:0000256" key="2">
    <source>
        <dbReference type="SAM" id="Coils"/>
    </source>
</evidence>
<dbReference type="InterPro" id="IPR040446">
    <property type="entry name" value="RRP7"/>
</dbReference>
<dbReference type="EMBL" id="JWZT01002870">
    <property type="protein sequence ID" value="KII68318.1"/>
    <property type="molecule type" value="Genomic_DNA"/>
</dbReference>
<sequence>MIKNFRCIGIKFAEDEKSPFYVYFKNHNVDNENRLGLINGRTLFVTNIPSFLSDTQLSYVFNKLARVEKLIRWGTQQDLAFASYCPELYPYKSRCQKYAYIVFNEAFDPKHLSKFLQDSPIKLYEKLSNFEVELEKPMPAVGVLLEVLNKYQLNESETEDVDEEGWVKVKQHSKLPQLPFQVREEPKKKEDDVHLEIYSFKRKMIQEEKMLNLRRKLEEDKARVTDMKRRRVFKPLL</sequence>
<evidence type="ECO:0000256" key="1">
    <source>
        <dbReference type="ARBA" id="ARBA00006110"/>
    </source>
</evidence>
<dbReference type="AlphaFoldDB" id="A0A0C2JGG3"/>
<name>A0A0C2JGG3_THEKT</name>
<protein>
    <submittedName>
        <fullName evidence="4">Ribosomal RNA-processing protein 7 A</fullName>
    </submittedName>
</protein>
<dbReference type="GO" id="GO:0032545">
    <property type="term" value="C:CURI complex"/>
    <property type="evidence" value="ECO:0007669"/>
    <property type="project" value="TreeGrafter"/>
</dbReference>